<comment type="caution">
    <text evidence="1">The sequence shown here is derived from an EMBL/GenBank/DDBJ whole genome shotgun (WGS) entry which is preliminary data.</text>
</comment>
<name>A0ABN2P5D8_9MICO</name>
<dbReference type="Pfam" id="PF13196">
    <property type="entry name" value="DUF4012"/>
    <property type="match status" value="1"/>
</dbReference>
<dbReference type="InterPro" id="IPR025101">
    <property type="entry name" value="DUF4012"/>
</dbReference>
<reference evidence="1 2" key="1">
    <citation type="journal article" date="2019" name="Int. J. Syst. Evol. Microbiol.">
        <title>The Global Catalogue of Microorganisms (GCM) 10K type strain sequencing project: providing services to taxonomists for standard genome sequencing and annotation.</title>
        <authorList>
            <consortium name="The Broad Institute Genomics Platform"/>
            <consortium name="The Broad Institute Genome Sequencing Center for Infectious Disease"/>
            <person name="Wu L."/>
            <person name="Ma J."/>
        </authorList>
    </citation>
    <scope>NUCLEOTIDE SEQUENCE [LARGE SCALE GENOMIC DNA]</scope>
    <source>
        <strain evidence="1 2">JCM 14900</strain>
    </source>
</reference>
<evidence type="ECO:0000313" key="2">
    <source>
        <dbReference type="Proteomes" id="UP001501343"/>
    </source>
</evidence>
<keyword evidence="2" id="KW-1185">Reference proteome</keyword>
<dbReference type="Proteomes" id="UP001501343">
    <property type="component" value="Unassembled WGS sequence"/>
</dbReference>
<evidence type="ECO:0000313" key="1">
    <source>
        <dbReference type="EMBL" id="GAA1912358.1"/>
    </source>
</evidence>
<gene>
    <name evidence="1" type="ORF">GCM10009775_01200</name>
</gene>
<accession>A0ABN2P5D8</accession>
<protein>
    <recommendedName>
        <fullName evidence="3">DUF4012 domain-containing protein</fullName>
    </recommendedName>
</protein>
<organism evidence="1 2">
    <name type="scientific">Microbacterium aoyamense</name>
    <dbReference type="NCBI Taxonomy" id="344166"/>
    <lineage>
        <taxon>Bacteria</taxon>
        <taxon>Bacillati</taxon>
        <taxon>Actinomycetota</taxon>
        <taxon>Actinomycetes</taxon>
        <taxon>Micrococcales</taxon>
        <taxon>Microbacteriaceae</taxon>
        <taxon>Microbacterium</taxon>
    </lineage>
</organism>
<dbReference type="EMBL" id="BAAAOF010000001">
    <property type="protein sequence ID" value="GAA1912358.1"/>
    <property type="molecule type" value="Genomic_DNA"/>
</dbReference>
<proteinExistence type="predicted"/>
<sequence length="575" mass="58739">MLWVVLTLTAIVAVLVACGAWVGIRALMAKSELEMIMPLAAPIQEAADARDLDSLRELLAEAEGHAAEARGLTGDPVWRAAEWVPVIGPNLAGARVVSASADALAAGVGEVLDEIQQIGADGDDLGLESAAELAPSLSAAAEAFTTAGAELSALEPAAMIPQVADGVGALEAVVSQGAPYITTVADIAAVLPTLLGVGGRSEVLLVIQNGAEVRTAGGIAGWFILLDANEGTLTVVDQADAADFPPRDPEVSGFPASTAELYGAGAGAFIQNSTMTPDFAVTAGLISSWWTEVKGQEPDAVLSIDLPAVAALVGATGPLLLPDGTEIAGESLVEALVVDTYFDFDREEQSTVQRAVVAAAAAQLFRGASDPIAWSQALLAPVQDGRISAWSADTSLQDEISHSVLGGQSVRLAGADPQAFGVYLNDDTAGKMGPYLRVGMAAGAIECRSDGRQDLIVTVVLSNDAPADAATWPWWITGGGIEGVPPGEISTSVSVASSDDVVLNGVRVDGEIVQTVTATEAGSPTTAASVTAAPGTSHTIEFRYTQRTAGDTDISLIHTPLLDDVELLDLAPACP</sequence>
<evidence type="ECO:0008006" key="3">
    <source>
        <dbReference type="Google" id="ProtNLM"/>
    </source>
</evidence>